<evidence type="ECO:0000256" key="4">
    <source>
        <dbReference type="ARBA" id="ARBA00022679"/>
    </source>
</evidence>
<dbReference type="GO" id="GO:0005524">
    <property type="term" value="F:ATP binding"/>
    <property type="evidence" value="ECO:0007669"/>
    <property type="project" value="UniProtKB-KW"/>
</dbReference>
<accession>A0A916ZMQ4</accession>
<dbReference type="GO" id="GO:0019563">
    <property type="term" value="P:glycerol catabolic process"/>
    <property type="evidence" value="ECO:0007669"/>
    <property type="project" value="TreeGrafter"/>
</dbReference>
<sequence>MATTPPGANLLLVLDAGTTSTRAIAFTQGGEIVANLGKPITQHYPRPGWVEHDAGEIWRASRDCLIEVADIVGVPRVAAIAITNQRETVVFWDRVSGEPVAPAIVWQDRRTAEACAALQAAGHEAMVQAVTGLILDPYFSGTKIRWALDNWPAVAAAQTAGRLLVGTVESWLIWKLSAGTRHITDATNASRTLLMNLAACKWSPELLGLFGVPAGILPQITDCAGALATTALLGQEIPITGSAGDQQAAAIGQACLSPGQLKATYGTGCFLLAHTGPVAAKSAHRLLSTVAWRLAGVPAYALEGSIFTAGAAVQWLRDGLGIIGDSRETEALAQSVPDSGGVVFVPALAGMGAPHWQPGARGTLTGLSGGTTRAHIVRATLEAMGQQTADLVDALAADGVPAEKLRVDGGMVANDWLCQDLADSLGIAVERPRVIETTALGAAMLAGVGAGLFADLHTAAAAMAAPDRTFTPVAAPETRAARRAGWARAVRQTLVP</sequence>
<comment type="similarity">
    <text evidence="2 11">Belongs to the FGGY kinase family.</text>
</comment>
<evidence type="ECO:0000256" key="3">
    <source>
        <dbReference type="ARBA" id="ARBA00012099"/>
    </source>
</evidence>
<reference evidence="14" key="1">
    <citation type="journal article" date="2014" name="Int. J. Syst. Evol. Microbiol.">
        <title>Complete genome sequence of Corynebacterium casei LMG S-19264T (=DSM 44701T), isolated from a smear-ripened cheese.</title>
        <authorList>
            <consortium name="US DOE Joint Genome Institute (JGI-PGF)"/>
            <person name="Walter F."/>
            <person name="Albersmeier A."/>
            <person name="Kalinowski J."/>
            <person name="Ruckert C."/>
        </authorList>
    </citation>
    <scope>NUCLEOTIDE SEQUENCE</scope>
    <source>
        <strain evidence="14">CGMCC 1.15519</strain>
    </source>
</reference>
<dbReference type="GO" id="GO:0006072">
    <property type="term" value="P:glycerol-3-phosphate metabolic process"/>
    <property type="evidence" value="ECO:0007669"/>
    <property type="project" value="InterPro"/>
</dbReference>
<evidence type="ECO:0000256" key="1">
    <source>
        <dbReference type="ARBA" id="ARBA00005190"/>
    </source>
</evidence>
<keyword evidence="8" id="KW-0067">ATP-binding</keyword>
<dbReference type="CDD" id="cd07786">
    <property type="entry name" value="FGGY_EcGK_like"/>
    <property type="match status" value="1"/>
</dbReference>
<dbReference type="GO" id="GO:0004370">
    <property type="term" value="F:glycerol kinase activity"/>
    <property type="evidence" value="ECO:0007669"/>
    <property type="project" value="UniProtKB-EC"/>
</dbReference>
<keyword evidence="6 11" id="KW-0418">Kinase</keyword>
<evidence type="ECO:0000259" key="12">
    <source>
        <dbReference type="Pfam" id="PF00370"/>
    </source>
</evidence>
<evidence type="ECO:0000313" key="14">
    <source>
        <dbReference type="EMBL" id="GGE04853.1"/>
    </source>
</evidence>
<dbReference type="EMBL" id="BMJM01000002">
    <property type="protein sequence ID" value="GGE04853.1"/>
    <property type="molecule type" value="Genomic_DNA"/>
</dbReference>
<evidence type="ECO:0000256" key="6">
    <source>
        <dbReference type="ARBA" id="ARBA00022777"/>
    </source>
</evidence>
<evidence type="ECO:0000256" key="9">
    <source>
        <dbReference type="ARBA" id="ARBA00043149"/>
    </source>
</evidence>
<dbReference type="Pfam" id="PF02782">
    <property type="entry name" value="FGGY_C"/>
    <property type="match status" value="1"/>
</dbReference>
<keyword evidence="5" id="KW-0547">Nucleotide-binding</keyword>
<dbReference type="Pfam" id="PF00370">
    <property type="entry name" value="FGGY_N"/>
    <property type="match status" value="1"/>
</dbReference>
<evidence type="ECO:0000256" key="8">
    <source>
        <dbReference type="ARBA" id="ARBA00022840"/>
    </source>
</evidence>
<proteinExistence type="inferred from homology"/>
<name>A0A916ZMQ4_9SPHN</name>
<keyword evidence="15" id="KW-1185">Reference proteome</keyword>
<comment type="catalytic activity">
    <reaction evidence="10">
        <text>glycerol + ATP = sn-glycerol 3-phosphate + ADP + H(+)</text>
        <dbReference type="Rhea" id="RHEA:21644"/>
        <dbReference type="ChEBI" id="CHEBI:15378"/>
        <dbReference type="ChEBI" id="CHEBI:17754"/>
        <dbReference type="ChEBI" id="CHEBI:30616"/>
        <dbReference type="ChEBI" id="CHEBI:57597"/>
        <dbReference type="ChEBI" id="CHEBI:456216"/>
        <dbReference type="EC" id="2.7.1.30"/>
    </reaction>
</comment>
<dbReference type="EC" id="2.7.1.30" evidence="3"/>
<dbReference type="InterPro" id="IPR043129">
    <property type="entry name" value="ATPase_NBD"/>
</dbReference>
<dbReference type="InterPro" id="IPR018485">
    <property type="entry name" value="FGGY_C"/>
</dbReference>
<dbReference type="PANTHER" id="PTHR10196:SF69">
    <property type="entry name" value="GLYCEROL KINASE"/>
    <property type="match status" value="1"/>
</dbReference>
<dbReference type="AlphaFoldDB" id="A0A916ZMQ4"/>
<dbReference type="NCBIfam" id="NF000756">
    <property type="entry name" value="PRK00047.1"/>
    <property type="match status" value="1"/>
</dbReference>
<dbReference type="PIRSF" id="PIRSF000538">
    <property type="entry name" value="GlpK"/>
    <property type="match status" value="1"/>
</dbReference>
<dbReference type="Gene3D" id="3.30.420.40">
    <property type="match status" value="2"/>
</dbReference>
<comment type="caution">
    <text evidence="14">The sequence shown here is derived from an EMBL/GenBank/DDBJ whole genome shotgun (WGS) entry which is preliminary data.</text>
</comment>
<dbReference type="InterPro" id="IPR000577">
    <property type="entry name" value="Carb_kinase_FGGY"/>
</dbReference>
<protein>
    <recommendedName>
        <fullName evidence="3">glycerol kinase</fullName>
        <ecNumber evidence="3">2.7.1.30</ecNumber>
    </recommendedName>
    <alternativeName>
        <fullName evidence="9">ATP:glycerol 3-phosphotransferase</fullName>
    </alternativeName>
</protein>
<evidence type="ECO:0000256" key="5">
    <source>
        <dbReference type="ARBA" id="ARBA00022741"/>
    </source>
</evidence>
<dbReference type="GO" id="GO:0005829">
    <property type="term" value="C:cytosol"/>
    <property type="evidence" value="ECO:0007669"/>
    <property type="project" value="TreeGrafter"/>
</dbReference>
<feature type="domain" description="Carbohydrate kinase FGGY C-terminal" evidence="13">
    <location>
        <begin position="262"/>
        <end position="449"/>
    </location>
</feature>
<evidence type="ECO:0000256" key="11">
    <source>
        <dbReference type="RuleBase" id="RU003733"/>
    </source>
</evidence>
<dbReference type="PANTHER" id="PTHR10196">
    <property type="entry name" value="SUGAR KINASE"/>
    <property type="match status" value="1"/>
</dbReference>
<reference evidence="14" key="2">
    <citation type="submission" date="2020-09" db="EMBL/GenBank/DDBJ databases">
        <authorList>
            <person name="Sun Q."/>
            <person name="Zhou Y."/>
        </authorList>
    </citation>
    <scope>NUCLEOTIDE SEQUENCE</scope>
    <source>
        <strain evidence="14">CGMCC 1.15519</strain>
    </source>
</reference>
<dbReference type="InterPro" id="IPR005999">
    <property type="entry name" value="Glycerol_kin"/>
</dbReference>
<evidence type="ECO:0000256" key="10">
    <source>
        <dbReference type="ARBA" id="ARBA00052101"/>
    </source>
</evidence>
<dbReference type="SUPFAM" id="SSF53067">
    <property type="entry name" value="Actin-like ATPase domain"/>
    <property type="match status" value="2"/>
</dbReference>
<dbReference type="Proteomes" id="UP000635071">
    <property type="component" value="Unassembled WGS sequence"/>
</dbReference>
<keyword evidence="7" id="KW-0319">Glycerol metabolism</keyword>
<feature type="domain" description="Carbohydrate kinase FGGY N-terminal" evidence="12">
    <location>
        <begin position="11"/>
        <end position="252"/>
    </location>
</feature>
<dbReference type="InterPro" id="IPR018483">
    <property type="entry name" value="Carb_kinase_FGGY_CS"/>
</dbReference>
<evidence type="ECO:0000256" key="2">
    <source>
        <dbReference type="ARBA" id="ARBA00009156"/>
    </source>
</evidence>
<organism evidence="14 15">
    <name type="scientific">Sandarakinorhabdus glacialis</name>
    <dbReference type="NCBI Taxonomy" id="1614636"/>
    <lineage>
        <taxon>Bacteria</taxon>
        <taxon>Pseudomonadati</taxon>
        <taxon>Pseudomonadota</taxon>
        <taxon>Alphaproteobacteria</taxon>
        <taxon>Sphingomonadales</taxon>
        <taxon>Sphingosinicellaceae</taxon>
        <taxon>Sandarakinorhabdus</taxon>
    </lineage>
</organism>
<comment type="pathway">
    <text evidence="1">Polyol metabolism; glycerol degradation via glycerol kinase pathway; sn-glycerol 3-phosphate from glycerol: step 1/1.</text>
</comment>
<dbReference type="FunFam" id="3.30.420.40:FF:000007">
    <property type="entry name" value="Glycerol kinase"/>
    <property type="match status" value="1"/>
</dbReference>
<dbReference type="PROSITE" id="PS00445">
    <property type="entry name" value="FGGY_KINASES_2"/>
    <property type="match status" value="1"/>
</dbReference>
<dbReference type="NCBIfam" id="TIGR01311">
    <property type="entry name" value="glycerol_kin"/>
    <property type="match status" value="1"/>
</dbReference>
<keyword evidence="4 11" id="KW-0808">Transferase</keyword>
<evidence type="ECO:0000313" key="15">
    <source>
        <dbReference type="Proteomes" id="UP000635071"/>
    </source>
</evidence>
<dbReference type="InterPro" id="IPR018484">
    <property type="entry name" value="FGGY_N"/>
</dbReference>
<evidence type="ECO:0000256" key="7">
    <source>
        <dbReference type="ARBA" id="ARBA00022798"/>
    </source>
</evidence>
<evidence type="ECO:0000259" key="13">
    <source>
        <dbReference type="Pfam" id="PF02782"/>
    </source>
</evidence>
<dbReference type="RefSeq" id="WP_188761713.1">
    <property type="nucleotide sequence ID" value="NZ_BMJM01000002.1"/>
</dbReference>
<gene>
    <name evidence="14" type="primary">glpK</name>
    <name evidence="14" type="ORF">GCM10011529_09000</name>
</gene>